<reference evidence="1" key="1">
    <citation type="submission" date="2023-10" db="EMBL/GenBank/DDBJ databases">
        <title>Genome assembly of Pristionchus species.</title>
        <authorList>
            <person name="Yoshida K."/>
            <person name="Sommer R.J."/>
        </authorList>
    </citation>
    <scope>NUCLEOTIDE SEQUENCE</scope>
    <source>
        <strain evidence="1">RS0144</strain>
    </source>
</reference>
<feature type="non-terminal residue" evidence="1">
    <location>
        <position position="1"/>
    </location>
</feature>
<feature type="non-terminal residue" evidence="1">
    <location>
        <position position="84"/>
    </location>
</feature>
<proteinExistence type="predicted"/>
<keyword evidence="2" id="KW-1185">Reference proteome</keyword>
<dbReference type="AlphaFoldDB" id="A0AAV5TVS6"/>
<protein>
    <submittedName>
        <fullName evidence="1">Uncharacterized protein</fullName>
    </submittedName>
</protein>
<sequence length="84" mass="9672">IFRSIRVEKLVIYIHRKFTISFLREITSYFKPDEIIIHATSKNLITALQVMDEFPGRKHSLVFNALPAKELLCSLSSLHGLAIM</sequence>
<comment type="caution">
    <text evidence="1">The sequence shown here is derived from an EMBL/GenBank/DDBJ whole genome shotgun (WGS) entry which is preliminary data.</text>
</comment>
<evidence type="ECO:0000313" key="2">
    <source>
        <dbReference type="Proteomes" id="UP001432027"/>
    </source>
</evidence>
<accession>A0AAV5TVS6</accession>
<gene>
    <name evidence="1" type="ORF">PENTCL1PPCAC_20506</name>
</gene>
<evidence type="ECO:0000313" key="1">
    <source>
        <dbReference type="EMBL" id="GMS98331.1"/>
    </source>
</evidence>
<organism evidence="1 2">
    <name type="scientific">Pristionchus entomophagus</name>
    <dbReference type="NCBI Taxonomy" id="358040"/>
    <lineage>
        <taxon>Eukaryota</taxon>
        <taxon>Metazoa</taxon>
        <taxon>Ecdysozoa</taxon>
        <taxon>Nematoda</taxon>
        <taxon>Chromadorea</taxon>
        <taxon>Rhabditida</taxon>
        <taxon>Rhabditina</taxon>
        <taxon>Diplogasteromorpha</taxon>
        <taxon>Diplogasteroidea</taxon>
        <taxon>Neodiplogasteridae</taxon>
        <taxon>Pristionchus</taxon>
    </lineage>
</organism>
<dbReference type="Proteomes" id="UP001432027">
    <property type="component" value="Unassembled WGS sequence"/>
</dbReference>
<dbReference type="EMBL" id="BTSX01000005">
    <property type="protein sequence ID" value="GMS98331.1"/>
    <property type="molecule type" value="Genomic_DNA"/>
</dbReference>
<name>A0AAV5TVS6_9BILA</name>